<keyword evidence="3" id="KW-1134">Transmembrane beta strand</keyword>
<dbReference type="EMBL" id="JBHSWI010000001">
    <property type="protein sequence ID" value="MFC6645423.1"/>
    <property type="molecule type" value="Genomic_DNA"/>
</dbReference>
<evidence type="ECO:0000256" key="1">
    <source>
        <dbReference type="ARBA" id="ARBA00004571"/>
    </source>
</evidence>
<evidence type="ECO:0000256" key="7">
    <source>
        <dbReference type="SAM" id="MobiDB-lite"/>
    </source>
</evidence>
<comment type="subcellular location">
    <subcellularLocation>
        <location evidence="1">Cell outer membrane</location>
        <topology evidence="1">Multi-pass membrane protein</topology>
    </subcellularLocation>
</comment>
<dbReference type="SUPFAM" id="SSF49452">
    <property type="entry name" value="Starch-binding domain-like"/>
    <property type="match status" value="1"/>
</dbReference>
<dbReference type="InterPro" id="IPR013784">
    <property type="entry name" value="Carb-bd-like_fold"/>
</dbReference>
<keyword evidence="12" id="KW-1185">Reference proteome</keyword>
<feature type="chain" id="PRO_5045850413" evidence="8">
    <location>
        <begin position="24"/>
        <end position="1149"/>
    </location>
</feature>
<keyword evidence="2" id="KW-0813">Transport</keyword>
<evidence type="ECO:0000256" key="6">
    <source>
        <dbReference type="ARBA" id="ARBA00023237"/>
    </source>
</evidence>
<evidence type="ECO:0000256" key="8">
    <source>
        <dbReference type="SAM" id="SignalP"/>
    </source>
</evidence>
<dbReference type="Pfam" id="PF07715">
    <property type="entry name" value="Plug"/>
    <property type="match status" value="1"/>
</dbReference>
<dbReference type="InterPro" id="IPR057601">
    <property type="entry name" value="Oar-like_b-barrel"/>
</dbReference>
<dbReference type="InterPro" id="IPR039426">
    <property type="entry name" value="TonB-dep_rcpt-like"/>
</dbReference>
<dbReference type="PANTHER" id="PTHR30069:SF46">
    <property type="entry name" value="OAR PROTEIN"/>
    <property type="match status" value="1"/>
</dbReference>
<evidence type="ECO:0000313" key="11">
    <source>
        <dbReference type="EMBL" id="MFC6645423.1"/>
    </source>
</evidence>
<dbReference type="Pfam" id="PF25183">
    <property type="entry name" value="OMP_b-brl_4"/>
    <property type="match status" value="1"/>
</dbReference>
<organism evidence="11 12">
    <name type="scientific">Granulicella cerasi</name>
    <dbReference type="NCBI Taxonomy" id="741063"/>
    <lineage>
        <taxon>Bacteria</taxon>
        <taxon>Pseudomonadati</taxon>
        <taxon>Acidobacteriota</taxon>
        <taxon>Terriglobia</taxon>
        <taxon>Terriglobales</taxon>
        <taxon>Acidobacteriaceae</taxon>
        <taxon>Granulicella</taxon>
    </lineage>
</organism>
<dbReference type="SUPFAM" id="SSF56935">
    <property type="entry name" value="Porins"/>
    <property type="match status" value="1"/>
</dbReference>
<evidence type="ECO:0000256" key="3">
    <source>
        <dbReference type="ARBA" id="ARBA00022452"/>
    </source>
</evidence>
<dbReference type="Gene3D" id="2.170.130.10">
    <property type="entry name" value="TonB-dependent receptor, plug domain"/>
    <property type="match status" value="1"/>
</dbReference>
<feature type="signal peptide" evidence="8">
    <location>
        <begin position="1"/>
        <end position="23"/>
    </location>
</feature>
<keyword evidence="5" id="KW-0472">Membrane</keyword>
<dbReference type="Gene3D" id="2.60.40.1120">
    <property type="entry name" value="Carboxypeptidase-like, regulatory domain"/>
    <property type="match status" value="1"/>
</dbReference>
<sequence length="1149" mass="126204">MRFKPYTYLALAPLALSSMRSFAQFETASIVGRVTDSTGAVVANAMVSVTNDATNITITRKTDKAGQYAVPALQVGTYTIKISLPGFNEQTLKDVRLSVGTNQQVNAQLVPGTSETVTVDSQELQLETASSQKQQVIGSDTIDAFPLLNMNYSDLVQLSAGVVQDAVGQDLGTSSVVREGSYNINGMRSTYNNYLLDGMDNNAHGTSNQGFSNQVINPSQYDLSQFSIVTTIPSAEYGRSAGGTINVAFKTGTNHFHGMLWESFRNTLLNANGYFRATDNSGATRRTTLNRNQFGGNIGGPFLRNKFFFFADYEGVRQARQVVNQANIFTVAQHQLIASPSASNNTTTVMNPFTGATYAADRPLPRSVLSPIALSILDAFPLPKNNGAGAGSISSNWSSLQRFVNSYDKEDARLDIQWSPRMSSFARVSQSKEHDLDGPLLPPPISGSSSYYRTINQQLAFGLTRQVGAAQLLEARLGISYTKAGKMPYTIGDPRTFGIQGIPTDPRIWGGLVTQELAGYSDIGRQSTSPQWQYPFFLDPKVSYSWLVGKHNLKTGYEFNYLRQTVQDVNPIYGDMQYQSSFTGYTFSDFMFGVPDQISMTSLFVAHLRQGGHGAFLQDDWRILPKLTLNIGLRYEYTSHFEEKDSRMTNFDPQNTPQTGQMIRAAASGSAYQKQLIDPDLNDLMPRFGLAFSPNSKLVVHGGYGIGYMHYTRSGEADDLAVNGPQMNAVVYNQIPAYTKLTGVTATSTFYSLDNGFPQNMASPSNFNLYTSMVKWVPRSYRDPYVQSWYVGVQTAIGSKMLADIAYVGNHGVKLQEVGTYNQRRPELGTDAQGYFRRPYSNIADVTETYNGGMSNYNGLQARIEGKNIFGLWFLNAFTWSRALGNVGDFLTASRGFSGSPTDYYGNSREDYGPLQFDLPIVNITSLTWKIPVGRGRTFLRHANRAVDSVVGGWQIAMYHQFHSGPALTPNFTPSGVNLLTNNGGIQYRPYFASVANLTPAQVRKQAHQRMHIPGHPERAFCDSVYASTAQASYSGCTVMFATTNPYSTGATSTTATTADQNGTANDPRGNVPNGFLRGDSYDSLDASVAKMFVLPFNARLEIRGQFYNVLNKTNFTVPGMTCCSTSFGRITSTYGPGRIGQVQARLNF</sequence>
<evidence type="ECO:0000259" key="9">
    <source>
        <dbReference type="Pfam" id="PF07715"/>
    </source>
</evidence>
<accession>A0ABW1Z8Q0</accession>
<protein>
    <submittedName>
        <fullName evidence="11">TonB-dependent receptor</fullName>
    </submittedName>
</protein>
<dbReference type="PANTHER" id="PTHR30069">
    <property type="entry name" value="TONB-DEPENDENT OUTER MEMBRANE RECEPTOR"/>
    <property type="match status" value="1"/>
</dbReference>
<name>A0ABW1Z8Q0_9BACT</name>
<evidence type="ECO:0000256" key="5">
    <source>
        <dbReference type="ARBA" id="ARBA00023136"/>
    </source>
</evidence>
<evidence type="ECO:0000256" key="2">
    <source>
        <dbReference type="ARBA" id="ARBA00022448"/>
    </source>
</evidence>
<proteinExistence type="predicted"/>
<dbReference type="InterPro" id="IPR037066">
    <property type="entry name" value="Plug_dom_sf"/>
</dbReference>
<evidence type="ECO:0000313" key="12">
    <source>
        <dbReference type="Proteomes" id="UP001596391"/>
    </source>
</evidence>
<dbReference type="Proteomes" id="UP001596391">
    <property type="component" value="Unassembled WGS sequence"/>
</dbReference>
<keyword evidence="6" id="KW-0998">Cell outer membrane</keyword>
<dbReference type="InterPro" id="IPR036942">
    <property type="entry name" value="Beta-barrel_TonB_sf"/>
</dbReference>
<dbReference type="Gene3D" id="2.40.170.20">
    <property type="entry name" value="TonB-dependent receptor, beta-barrel domain"/>
    <property type="match status" value="1"/>
</dbReference>
<dbReference type="Pfam" id="PF13620">
    <property type="entry name" value="CarboxypepD_reg"/>
    <property type="match status" value="1"/>
</dbReference>
<reference evidence="12" key="1">
    <citation type="journal article" date="2019" name="Int. J. Syst. Evol. Microbiol.">
        <title>The Global Catalogue of Microorganisms (GCM) 10K type strain sequencing project: providing services to taxonomists for standard genome sequencing and annotation.</title>
        <authorList>
            <consortium name="The Broad Institute Genomics Platform"/>
            <consortium name="The Broad Institute Genome Sequencing Center for Infectious Disease"/>
            <person name="Wu L."/>
            <person name="Ma J."/>
        </authorList>
    </citation>
    <scope>NUCLEOTIDE SEQUENCE [LARGE SCALE GENOMIC DNA]</scope>
    <source>
        <strain evidence="12">CGMCC 1.16026</strain>
    </source>
</reference>
<gene>
    <name evidence="11" type="ORF">ACFQBQ_07460</name>
</gene>
<evidence type="ECO:0000259" key="10">
    <source>
        <dbReference type="Pfam" id="PF25183"/>
    </source>
</evidence>
<keyword evidence="8" id="KW-0732">Signal</keyword>
<feature type="compositionally biased region" description="Low complexity" evidence="7">
    <location>
        <begin position="1050"/>
        <end position="1067"/>
    </location>
</feature>
<feature type="domain" description="TonB-dependent transporter Oar-like beta-barrel" evidence="10">
    <location>
        <begin position="249"/>
        <end position="1142"/>
    </location>
</feature>
<dbReference type="RefSeq" id="WP_263371793.1">
    <property type="nucleotide sequence ID" value="NZ_JAGSYD010000003.1"/>
</dbReference>
<keyword evidence="4" id="KW-0812">Transmembrane</keyword>
<feature type="domain" description="TonB-dependent receptor plug" evidence="9">
    <location>
        <begin position="130"/>
        <end position="243"/>
    </location>
</feature>
<feature type="region of interest" description="Disordered" evidence="7">
    <location>
        <begin position="1050"/>
        <end position="1077"/>
    </location>
</feature>
<evidence type="ECO:0000256" key="4">
    <source>
        <dbReference type="ARBA" id="ARBA00022692"/>
    </source>
</evidence>
<dbReference type="InterPro" id="IPR012910">
    <property type="entry name" value="Plug_dom"/>
</dbReference>
<comment type="caution">
    <text evidence="11">The sequence shown here is derived from an EMBL/GenBank/DDBJ whole genome shotgun (WGS) entry which is preliminary data.</text>
</comment>
<keyword evidence="11" id="KW-0675">Receptor</keyword>